<organism evidence="9 10">
    <name type="scientific">Nostoc azollae (strain 0708)</name>
    <name type="common">Anabaena azollae (strain 0708)</name>
    <dbReference type="NCBI Taxonomy" id="551115"/>
    <lineage>
        <taxon>Bacteria</taxon>
        <taxon>Bacillati</taxon>
        <taxon>Cyanobacteriota</taxon>
        <taxon>Cyanophyceae</taxon>
        <taxon>Nostocales</taxon>
        <taxon>Nostocaceae</taxon>
        <taxon>Trichormus</taxon>
    </lineage>
</organism>
<keyword evidence="7" id="KW-0812">Transmembrane</keyword>
<evidence type="ECO:0000259" key="8">
    <source>
        <dbReference type="Pfam" id="PF01435"/>
    </source>
</evidence>
<dbReference type="MEROPS" id="M48.021"/>
<evidence type="ECO:0000256" key="3">
    <source>
        <dbReference type="ARBA" id="ARBA00022801"/>
    </source>
</evidence>
<dbReference type="GO" id="GO:0004222">
    <property type="term" value="F:metalloendopeptidase activity"/>
    <property type="evidence" value="ECO:0007669"/>
    <property type="project" value="InterPro"/>
</dbReference>
<dbReference type="KEGG" id="naz:Aazo_4501"/>
<gene>
    <name evidence="9" type="ordered locus">Aazo_4501</name>
</gene>
<dbReference type="Pfam" id="PF01435">
    <property type="entry name" value="Peptidase_M48"/>
    <property type="match status" value="1"/>
</dbReference>
<sequence length="324" mass="36137">MFEKSLVAITSTTLLKSLYYLWELYFLLITIIMSLLKTRLIGLKADSFRHPLDLEATKTLKQVPGIDMMVRNWVGPMAEQVFYVENIASSILVGEKQLPDLHNLLLEACKTLDIEPPQLYVRQHPAPNAYTFAMRGKQPFVVLHTSLIDILTPEEIQAVIAHELGHLKCDHSVYLTPVNLLVLAAAILPNVGAVVAQALQAQLLEWVRCAEFTCDRAALLATQNPKVVMSVLMKLAGGSPTLAPKLNLDAFVAQAHAYDDISKTQLGVMVKEARTAQLSHPVPVLRAREIDRWSSSLEYQKLLQNHGFNDKVETAPKGGGWRNW</sequence>
<keyword evidence="5 6" id="KW-0482">Metalloprotease</keyword>
<evidence type="ECO:0000256" key="1">
    <source>
        <dbReference type="ARBA" id="ARBA00022670"/>
    </source>
</evidence>
<dbReference type="STRING" id="551115.Aazo_4501"/>
<dbReference type="CDD" id="cd07325">
    <property type="entry name" value="M48_Ste24p_like"/>
    <property type="match status" value="1"/>
</dbReference>
<proteinExistence type="inferred from homology"/>
<dbReference type="HOGENOM" id="CLU_052979_1_0_3"/>
<evidence type="ECO:0000313" key="10">
    <source>
        <dbReference type="Proteomes" id="UP000001511"/>
    </source>
</evidence>
<accession>D7DX62</accession>
<evidence type="ECO:0000313" key="9">
    <source>
        <dbReference type="EMBL" id="ADI65781.1"/>
    </source>
</evidence>
<keyword evidence="10" id="KW-1185">Reference proteome</keyword>
<feature type="transmembrane region" description="Helical" evidence="7">
    <location>
        <begin position="20"/>
        <end position="36"/>
    </location>
</feature>
<dbReference type="eggNOG" id="COG0501">
    <property type="taxonomic scope" value="Bacteria"/>
</dbReference>
<evidence type="ECO:0000256" key="7">
    <source>
        <dbReference type="SAM" id="Phobius"/>
    </source>
</evidence>
<keyword evidence="4 6" id="KW-0862">Zinc</keyword>
<dbReference type="GO" id="GO:0006508">
    <property type="term" value="P:proteolysis"/>
    <property type="evidence" value="ECO:0007669"/>
    <property type="project" value="UniProtKB-KW"/>
</dbReference>
<keyword evidence="7" id="KW-0472">Membrane</keyword>
<evidence type="ECO:0000256" key="6">
    <source>
        <dbReference type="RuleBase" id="RU003983"/>
    </source>
</evidence>
<dbReference type="GO" id="GO:0046872">
    <property type="term" value="F:metal ion binding"/>
    <property type="evidence" value="ECO:0007669"/>
    <property type="project" value="UniProtKB-KW"/>
</dbReference>
<protein>
    <submittedName>
        <fullName evidence="9">Peptidase M48 Ste24p</fullName>
    </submittedName>
</protein>
<dbReference type="FunFam" id="3.30.2010.10:FF:000007">
    <property type="entry name" value="Peptidase M48 family protein"/>
    <property type="match status" value="1"/>
</dbReference>
<feature type="domain" description="Peptidase M48" evidence="8">
    <location>
        <begin position="97"/>
        <end position="293"/>
    </location>
</feature>
<comment type="cofactor">
    <cofactor evidence="6">
        <name>Zn(2+)</name>
        <dbReference type="ChEBI" id="CHEBI:29105"/>
    </cofactor>
    <text evidence="6">Binds 1 zinc ion per subunit.</text>
</comment>
<evidence type="ECO:0000256" key="4">
    <source>
        <dbReference type="ARBA" id="ARBA00022833"/>
    </source>
</evidence>
<keyword evidence="1 6" id="KW-0645">Protease</keyword>
<dbReference type="PANTHER" id="PTHR10120">
    <property type="entry name" value="CAAX PRENYL PROTEASE 1"/>
    <property type="match status" value="1"/>
</dbReference>
<comment type="similarity">
    <text evidence="6">Belongs to the peptidase M48 family.</text>
</comment>
<dbReference type="EMBL" id="CP002059">
    <property type="protein sequence ID" value="ADI65781.1"/>
    <property type="molecule type" value="Genomic_DNA"/>
</dbReference>
<dbReference type="Gene3D" id="3.30.2010.10">
    <property type="entry name" value="Metalloproteases ('zincins'), catalytic domain"/>
    <property type="match status" value="1"/>
</dbReference>
<reference evidence="9 10" key="1">
    <citation type="journal article" date="2010" name="PLoS ONE">
        <title>Genome erosion in a nitrogen-fixing vertically transmitted endosymbiotic multicellular cyanobacterium.</title>
        <authorList>
            <person name="Ran L."/>
            <person name="Larsson J."/>
            <person name="Vigil-Stenman T."/>
            <person name="Nylander J.A."/>
            <person name="Ininbergs K."/>
            <person name="Zheng W.W."/>
            <person name="Lapidus A."/>
            <person name="Lowry S."/>
            <person name="Haselkorn R."/>
            <person name="Bergman B."/>
        </authorList>
    </citation>
    <scope>NUCLEOTIDE SEQUENCE [LARGE SCALE GENOMIC DNA]</scope>
    <source>
        <strain evidence="9 10">0708</strain>
    </source>
</reference>
<dbReference type="Proteomes" id="UP000001511">
    <property type="component" value="Chromosome"/>
</dbReference>
<dbReference type="InterPro" id="IPR001915">
    <property type="entry name" value="Peptidase_M48"/>
</dbReference>
<keyword evidence="3 6" id="KW-0378">Hydrolase</keyword>
<dbReference type="AlphaFoldDB" id="D7DX62"/>
<evidence type="ECO:0000256" key="2">
    <source>
        <dbReference type="ARBA" id="ARBA00022723"/>
    </source>
</evidence>
<keyword evidence="2" id="KW-0479">Metal-binding</keyword>
<keyword evidence="7" id="KW-1133">Transmembrane helix</keyword>
<name>D7DX62_NOSA0</name>
<evidence type="ECO:0000256" key="5">
    <source>
        <dbReference type="ARBA" id="ARBA00023049"/>
    </source>
</evidence>